<comment type="caution">
    <text evidence="2">The sequence shown here is derived from an EMBL/GenBank/DDBJ whole genome shotgun (WGS) entry which is preliminary data.</text>
</comment>
<gene>
    <name evidence="2" type="ORF">MNOR_LOCUS9270</name>
</gene>
<name>A0AAV2QB19_MEGNR</name>
<accession>A0AAV2QB19</accession>
<feature type="non-terminal residue" evidence="2">
    <location>
        <position position="1"/>
    </location>
</feature>
<proteinExistence type="predicted"/>
<organism evidence="2 3">
    <name type="scientific">Meganyctiphanes norvegica</name>
    <name type="common">Northern krill</name>
    <name type="synonym">Thysanopoda norvegica</name>
    <dbReference type="NCBI Taxonomy" id="48144"/>
    <lineage>
        <taxon>Eukaryota</taxon>
        <taxon>Metazoa</taxon>
        <taxon>Ecdysozoa</taxon>
        <taxon>Arthropoda</taxon>
        <taxon>Crustacea</taxon>
        <taxon>Multicrustacea</taxon>
        <taxon>Malacostraca</taxon>
        <taxon>Eumalacostraca</taxon>
        <taxon>Eucarida</taxon>
        <taxon>Euphausiacea</taxon>
        <taxon>Euphausiidae</taxon>
        <taxon>Meganyctiphanes</taxon>
    </lineage>
</organism>
<evidence type="ECO:0000313" key="3">
    <source>
        <dbReference type="Proteomes" id="UP001497623"/>
    </source>
</evidence>
<keyword evidence="3" id="KW-1185">Reference proteome</keyword>
<feature type="region of interest" description="Disordered" evidence="1">
    <location>
        <begin position="58"/>
        <end position="79"/>
    </location>
</feature>
<evidence type="ECO:0000256" key="1">
    <source>
        <dbReference type="SAM" id="MobiDB-lite"/>
    </source>
</evidence>
<protein>
    <submittedName>
        <fullName evidence="2">Uncharacterized protein</fullName>
    </submittedName>
</protein>
<dbReference type="EMBL" id="CAXKWB010004461">
    <property type="protein sequence ID" value="CAL4073783.1"/>
    <property type="molecule type" value="Genomic_DNA"/>
</dbReference>
<evidence type="ECO:0000313" key="2">
    <source>
        <dbReference type="EMBL" id="CAL4073783.1"/>
    </source>
</evidence>
<feature type="non-terminal residue" evidence="2">
    <location>
        <position position="101"/>
    </location>
</feature>
<dbReference type="Proteomes" id="UP001497623">
    <property type="component" value="Unassembled WGS sequence"/>
</dbReference>
<dbReference type="AlphaFoldDB" id="A0AAV2QB19"/>
<sequence length="101" mass="11211">EFESPNVNVWGEDTPIGTPEILPQTGEAIKKMAADSPNVLDSRPHTVPQENVENKRRLSTLQKSGRRKSRHSVMFAEGSTNAEHCGIRYPGTPIRNTTRVS</sequence>
<reference evidence="2 3" key="1">
    <citation type="submission" date="2024-05" db="EMBL/GenBank/DDBJ databases">
        <authorList>
            <person name="Wallberg A."/>
        </authorList>
    </citation>
    <scope>NUCLEOTIDE SEQUENCE [LARGE SCALE GENOMIC DNA]</scope>
</reference>